<evidence type="ECO:0000256" key="4">
    <source>
        <dbReference type="ARBA" id="ARBA00022630"/>
    </source>
</evidence>
<dbReference type="EC" id="2.7.7.2" evidence="15"/>
<evidence type="ECO:0000256" key="14">
    <source>
        <dbReference type="ARBA" id="ARBA00049494"/>
    </source>
</evidence>
<keyword evidence="10 15" id="KW-0274">FAD</keyword>
<keyword evidence="4 15" id="KW-0285">Flavoprotein</keyword>
<dbReference type="GO" id="GO:0005524">
    <property type="term" value="F:ATP binding"/>
    <property type="evidence" value="ECO:0007669"/>
    <property type="project" value="UniProtKB-UniRule"/>
</dbReference>
<dbReference type="UniPathway" id="UPA00276">
    <property type="reaction ID" value="UER00406"/>
</dbReference>
<keyword evidence="7 15" id="KW-0548">Nucleotidyltransferase</keyword>
<evidence type="ECO:0000256" key="2">
    <source>
        <dbReference type="ARBA" id="ARBA00004726"/>
    </source>
</evidence>
<feature type="domain" description="Riboflavin kinase" evidence="16">
    <location>
        <begin position="183"/>
        <end position="313"/>
    </location>
</feature>
<evidence type="ECO:0000256" key="1">
    <source>
        <dbReference type="ARBA" id="ARBA00002121"/>
    </source>
</evidence>
<keyword evidence="12" id="KW-0511">Multifunctional enzyme</keyword>
<gene>
    <name evidence="17" type="primary">ribF</name>
    <name evidence="17" type="ORF">GFN93_16395</name>
</gene>
<comment type="similarity">
    <text evidence="15">Belongs to the ribF family.</text>
</comment>
<keyword evidence="11 15" id="KW-0067">ATP-binding</keyword>
<dbReference type="PANTHER" id="PTHR22749">
    <property type="entry name" value="RIBOFLAVIN KINASE/FMN ADENYLYLTRANSFERASE"/>
    <property type="match status" value="1"/>
</dbReference>
<evidence type="ECO:0000256" key="11">
    <source>
        <dbReference type="ARBA" id="ARBA00022840"/>
    </source>
</evidence>
<name>A0A6N7LZG7_9GAMM</name>
<reference evidence="17 18" key="1">
    <citation type="submission" date="2019-10" db="EMBL/GenBank/DDBJ databases">
        <title>Alcanivorax sp.PA15-N-34 draft genome sequence.</title>
        <authorList>
            <person name="Liao X."/>
            <person name="Shao Z."/>
        </authorList>
    </citation>
    <scope>NUCLEOTIDE SEQUENCE [LARGE SCALE GENOMIC DNA]</scope>
    <source>
        <strain evidence="17 18">PA15-N-34</strain>
    </source>
</reference>
<dbReference type="CDD" id="cd02064">
    <property type="entry name" value="FAD_synthetase_N"/>
    <property type="match status" value="1"/>
</dbReference>
<dbReference type="InterPro" id="IPR015864">
    <property type="entry name" value="FAD_synthase"/>
</dbReference>
<evidence type="ECO:0000259" key="16">
    <source>
        <dbReference type="SMART" id="SM00904"/>
    </source>
</evidence>
<dbReference type="Pfam" id="PF01687">
    <property type="entry name" value="Flavokinase"/>
    <property type="match status" value="1"/>
</dbReference>
<comment type="pathway">
    <text evidence="3 15">Cofactor biosynthesis; FMN biosynthesis; FMN from riboflavin (ATP route): step 1/1.</text>
</comment>
<evidence type="ECO:0000256" key="3">
    <source>
        <dbReference type="ARBA" id="ARBA00005201"/>
    </source>
</evidence>
<dbReference type="NCBIfam" id="NF004160">
    <property type="entry name" value="PRK05627.1-3"/>
    <property type="match status" value="1"/>
</dbReference>
<dbReference type="GO" id="GO:0009398">
    <property type="term" value="P:FMN biosynthetic process"/>
    <property type="evidence" value="ECO:0007669"/>
    <property type="project" value="UniProtKB-UniRule"/>
</dbReference>
<dbReference type="EC" id="2.7.1.26" evidence="15"/>
<comment type="function">
    <text evidence="1">Catalyzes the phosphorylation of riboflavin to FMN followed by the adenylation of FMN to FAD.</text>
</comment>
<dbReference type="InterPro" id="IPR002606">
    <property type="entry name" value="Riboflavin_kinase_bac"/>
</dbReference>
<dbReference type="InterPro" id="IPR015865">
    <property type="entry name" value="Riboflavin_kinase_bac/euk"/>
</dbReference>
<evidence type="ECO:0000256" key="5">
    <source>
        <dbReference type="ARBA" id="ARBA00022643"/>
    </source>
</evidence>
<dbReference type="GO" id="GO:0006747">
    <property type="term" value="P:FAD biosynthetic process"/>
    <property type="evidence" value="ECO:0007669"/>
    <property type="project" value="UniProtKB-UniRule"/>
</dbReference>
<dbReference type="GO" id="GO:0009231">
    <property type="term" value="P:riboflavin biosynthetic process"/>
    <property type="evidence" value="ECO:0007669"/>
    <property type="project" value="InterPro"/>
</dbReference>
<dbReference type="EMBL" id="WIRE01000003">
    <property type="protein sequence ID" value="MQX54826.1"/>
    <property type="molecule type" value="Genomic_DNA"/>
</dbReference>
<evidence type="ECO:0000256" key="12">
    <source>
        <dbReference type="ARBA" id="ARBA00023268"/>
    </source>
</evidence>
<dbReference type="PIRSF" id="PIRSF004491">
    <property type="entry name" value="FAD_Synth"/>
    <property type="match status" value="1"/>
</dbReference>
<keyword evidence="5 15" id="KW-0288">FMN</keyword>
<keyword evidence="8 15" id="KW-0547">Nucleotide-binding</keyword>
<keyword evidence="6 15" id="KW-0808">Transferase</keyword>
<dbReference type="SUPFAM" id="SSF82114">
    <property type="entry name" value="Riboflavin kinase-like"/>
    <property type="match status" value="1"/>
</dbReference>
<dbReference type="GO" id="GO:0003919">
    <property type="term" value="F:FMN adenylyltransferase activity"/>
    <property type="evidence" value="ECO:0007669"/>
    <property type="project" value="UniProtKB-UniRule"/>
</dbReference>
<proteinExistence type="inferred from homology"/>
<accession>A0A6N7LZG7</accession>
<comment type="catalytic activity">
    <reaction evidence="13 15">
        <text>riboflavin + ATP = FMN + ADP + H(+)</text>
        <dbReference type="Rhea" id="RHEA:14357"/>
        <dbReference type="ChEBI" id="CHEBI:15378"/>
        <dbReference type="ChEBI" id="CHEBI:30616"/>
        <dbReference type="ChEBI" id="CHEBI:57986"/>
        <dbReference type="ChEBI" id="CHEBI:58210"/>
        <dbReference type="ChEBI" id="CHEBI:456216"/>
        <dbReference type="EC" id="2.7.1.26"/>
    </reaction>
</comment>
<dbReference type="GO" id="GO:0008531">
    <property type="term" value="F:riboflavin kinase activity"/>
    <property type="evidence" value="ECO:0007669"/>
    <property type="project" value="UniProtKB-UniRule"/>
</dbReference>
<organism evidence="17 18">
    <name type="scientific">Alcanivorax sediminis</name>
    <dbReference type="NCBI Taxonomy" id="2663008"/>
    <lineage>
        <taxon>Bacteria</taxon>
        <taxon>Pseudomonadati</taxon>
        <taxon>Pseudomonadota</taxon>
        <taxon>Gammaproteobacteria</taxon>
        <taxon>Oceanospirillales</taxon>
        <taxon>Alcanivoracaceae</taxon>
        <taxon>Alcanivorax</taxon>
    </lineage>
</organism>
<dbReference type="AlphaFoldDB" id="A0A6N7LZG7"/>
<comment type="pathway">
    <text evidence="2 15">Cofactor biosynthesis; FAD biosynthesis; FAD from FMN: step 1/1.</text>
</comment>
<dbReference type="SMART" id="SM00904">
    <property type="entry name" value="Flavokinase"/>
    <property type="match status" value="1"/>
</dbReference>
<sequence length="316" mass="35155">MRLIRGIHNLRDRHRGCVATIGNFDGVHQGHQKILDQVIAEARRRGSKATVMLFEPQPQEFFAPDQAPARLMSLRDKLIALREAGVDQVLCVRFDDRFRSLSADAFVRSLLVEGLGIEYLVVGDDFRFGCGRDGDFTYLQQAGEQYGFAVTDTATCEIEGERVSSTRVRAALADGNFALAETLLGRPFSISGRVRHGDKIGRTLNLPTVNLALKRLRSPLHGIFAVTVSGGKFQEQSGAANMGTRPTVNGTENRLEVHLLDYSDAGVGKDSLYGEHLTVAFRHYVRAEEKFADLDQLKTAIWQDVEAVRAYFEKRT</sequence>
<evidence type="ECO:0000256" key="10">
    <source>
        <dbReference type="ARBA" id="ARBA00022827"/>
    </source>
</evidence>
<dbReference type="SUPFAM" id="SSF52374">
    <property type="entry name" value="Nucleotidylyl transferase"/>
    <property type="match status" value="1"/>
</dbReference>
<dbReference type="PANTHER" id="PTHR22749:SF6">
    <property type="entry name" value="RIBOFLAVIN KINASE"/>
    <property type="match status" value="1"/>
</dbReference>
<evidence type="ECO:0000313" key="17">
    <source>
        <dbReference type="EMBL" id="MQX54826.1"/>
    </source>
</evidence>
<dbReference type="InterPro" id="IPR014729">
    <property type="entry name" value="Rossmann-like_a/b/a_fold"/>
</dbReference>
<evidence type="ECO:0000256" key="15">
    <source>
        <dbReference type="PIRNR" id="PIRNR004491"/>
    </source>
</evidence>
<evidence type="ECO:0000256" key="13">
    <source>
        <dbReference type="ARBA" id="ARBA00047880"/>
    </source>
</evidence>
<dbReference type="InterPro" id="IPR023465">
    <property type="entry name" value="Riboflavin_kinase_dom_sf"/>
</dbReference>
<evidence type="ECO:0000256" key="8">
    <source>
        <dbReference type="ARBA" id="ARBA00022741"/>
    </source>
</evidence>
<keyword evidence="9 15" id="KW-0418">Kinase</keyword>
<evidence type="ECO:0000256" key="7">
    <source>
        <dbReference type="ARBA" id="ARBA00022695"/>
    </source>
</evidence>
<evidence type="ECO:0000313" key="18">
    <source>
        <dbReference type="Proteomes" id="UP000469421"/>
    </source>
</evidence>
<dbReference type="NCBIfam" id="TIGR00083">
    <property type="entry name" value="ribF"/>
    <property type="match status" value="1"/>
</dbReference>
<evidence type="ECO:0000256" key="6">
    <source>
        <dbReference type="ARBA" id="ARBA00022679"/>
    </source>
</evidence>
<dbReference type="RefSeq" id="WP_153502377.1">
    <property type="nucleotide sequence ID" value="NZ_WIRE01000003.1"/>
</dbReference>
<dbReference type="Gene3D" id="3.40.50.620">
    <property type="entry name" value="HUPs"/>
    <property type="match status" value="1"/>
</dbReference>
<dbReference type="NCBIfam" id="NF004163">
    <property type="entry name" value="PRK05627.1-6"/>
    <property type="match status" value="1"/>
</dbReference>
<dbReference type="Proteomes" id="UP000469421">
    <property type="component" value="Unassembled WGS sequence"/>
</dbReference>
<dbReference type="Pfam" id="PF06574">
    <property type="entry name" value="FAD_syn"/>
    <property type="match status" value="1"/>
</dbReference>
<dbReference type="NCBIfam" id="NF004159">
    <property type="entry name" value="PRK05627.1-2"/>
    <property type="match status" value="1"/>
</dbReference>
<dbReference type="InterPro" id="IPR023468">
    <property type="entry name" value="Riboflavin_kinase"/>
</dbReference>
<dbReference type="Gene3D" id="2.40.30.30">
    <property type="entry name" value="Riboflavin kinase-like"/>
    <property type="match status" value="1"/>
</dbReference>
<comment type="catalytic activity">
    <reaction evidence="14 15">
        <text>FMN + ATP + H(+) = FAD + diphosphate</text>
        <dbReference type="Rhea" id="RHEA:17237"/>
        <dbReference type="ChEBI" id="CHEBI:15378"/>
        <dbReference type="ChEBI" id="CHEBI:30616"/>
        <dbReference type="ChEBI" id="CHEBI:33019"/>
        <dbReference type="ChEBI" id="CHEBI:57692"/>
        <dbReference type="ChEBI" id="CHEBI:58210"/>
        <dbReference type="EC" id="2.7.7.2"/>
    </reaction>
</comment>
<dbReference type="UniPathway" id="UPA00277">
    <property type="reaction ID" value="UER00407"/>
</dbReference>
<protein>
    <recommendedName>
        <fullName evidence="15">Riboflavin biosynthesis protein</fullName>
    </recommendedName>
    <domain>
        <recommendedName>
            <fullName evidence="15">Riboflavin kinase</fullName>
            <ecNumber evidence="15">2.7.1.26</ecNumber>
        </recommendedName>
        <alternativeName>
            <fullName evidence="15">Flavokinase</fullName>
        </alternativeName>
    </domain>
    <domain>
        <recommendedName>
            <fullName evidence="15">FMN adenylyltransferase</fullName>
            <ecNumber evidence="15">2.7.7.2</ecNumber>
        </recommendedName>
        <alternativeName>
            <fullName evidence="15">FAD pyrophosphorylase</fullName>
        </alternativeName>
        <alternativeName>
            <fullName evidence="15">FAD synthase</fullName>
        </alternativeName>
    </domain>
</protein>
<keyword evidence="18" id="KW-1185">Reference proteome</keyword>
<evidence type="ECO:0000256" key="9">
    <source>
        <dbReference type="ARBA" id="ARBA00022777"/>
    </source>
</evidence>
<dbReference type="FunFam" id="3.40.50.620:FF:000021">
    <property type="entry name" value="Riboflavin biosynthesis protein"/>
    <property type="match status" value="1"/>
</dbReference>
<comment type="caution">
    <text evidence="17">The sequence shown here is derived from an EMBL/GenBank/DDBJ whole genome shotgun (WGS) entry which is preliminary data.</text>
</comment>